<dbReference type="GO" id="GO:0140291">
    <property type="term" value="P:peptidyl-glutamate ADP-deribosylation"/>
    <property type="evidence" value="ECO:0007669"/>
    <property type="project" value="TreeGrafter"/>
</dbReference>
<comment type="caution">
    <text evidence="1">The sequence shown here is derived from an EMBL/GenBank/DDBJ whole genome shotgun (WGS) entry which is preliminary data.</text>
</comment>
<organism evidence="1 2">
    <name type="scientific">Ignelater luminosus</name>
    <name type="common">Cucubano</name>
    <name type="synonym">Pyrophorus luminosus</name>
    <dbReference type="NCBI Taxonomy" id="2038154"/>
    <lineage>
        <taxon>Eukaryota</taxon>
        <taxon>Metazoa</taxon>
        <taxon>Ecdysozoa</taxon>
        <taxon>Arthropoda</taxon>
        <taxon>Hexapoda</taxon>
        <taxon>Insecta</taxon>
        <taxon>Pterygota</taxon>
        <taxon>Neoptera</taxon>
        <taxon>Endopterygota</taxon>
        <taxon>Coleoptera</taxon>
        <taxon>Polyphaga</taxon>
        <taxon>Elateriformia</taxon>
        <taxon>Elateroidea</taxon>
        <taxon>Elateridae</taxon>
        <taxon>Agrypninae</taxon>
        <taxon>Pyrophorini</taxon>
        <taxon>Ignelater</taxon>
    </lineage>
</organism>
<dbReference type="Proteomes" id="UP000801492">
    <property type="component" value="Unassembled WGS sequence"/>
</dbReference>
<dbReference type="Gene3D" id="3.40.220.10">
    <property type="entry name" value="Leucine Aminopeptidase, subunit E, domain 1"/>
    <property type="match status" value="1"/>
</dbReference>
<sequence>MASSNGKKFRYGLVVEKVQDLFQASENHGLQVTLLQLRRDEEEQGCPRLAMPRIGCGLDRLDWRIVRSMLEVVFCGSGIRIIVFCFQPAGEEPSRGEDCNYRKQPSALGYEETCLQ</sequence>
<keyword evidence="2" id="KW-1185">Reference proteome</keyword>
<dbReference type="PANTHER" id="PTHR12521:SF0">
    <property type="entry name" value="ADP-RIBOSE GLYCOHYDROLASE OARD1"/>
    <property type="match status" value="1"/>
</dbReference>
<dbReference type="SUPFAM" id="SSF52949">
    <property type="entry name" value="Macro domain-like"/>
    <property type="match status" value="1"/>
</dbReference>
<proteinExistence type="predicted"/>
<dbReference type="PANTHER" id="PTHR12521">
    <property type="entry name" value="PROTEIN C6ORF130"/>
    <property type="match status" value="1"/>
</dbReference>
<dbReference type="AlphaFoldDB" id="A0A8K0D883"/>
<reference evidence="1" key="1">
    <citation type="submission" date="2019-08" db="EMBL/GenBank/DDBJ databases">
        <title>The genome of the North American firefly Photinus pyralis.</title>
        <authorList>
            <consortium name="Photinus pyralis genome working group"/>
            <person name="Fallon T.R."/>
            <person name="Sander Lower S.E."/>
            <person name="Weng J.-K."/>
        </authorList>
    </citation>
    <scope>NUCLEOTIDE SEQUENCE</scope>
    <source>
        <strain evidence="1">TRF0915ILg1</strain>
        <tissue evidence="1">Whole body</tissue>
    </source>
</reference>
<gene>
    <name evidence="1" type="ORF">ILUMI_09885</name>
</gene>
<name>A0A8K0D883_IGNLU</name>
<dbReference type="OrthoDB" id="6783675at2759"/>
<evidence type="ECO:0000313" key="2">
    <source>
        <dbReference type="Proteomes" id="UP000801492"/>
    </source>
</evidence>
<dbReference type="InterPro" id="IPR050892">
    <property type="entry name" value="ADP-ribose_metab_enzymes"/>
</dbReference>
<accession>A0A8K0D883</accession>
<dbReference type="InterPro" id="IPR043472">
    <property type="entry name" value="Macro_dom-like"/>
</dbReference>
<protein>
    <submittedName>
        <fullName evidence="1">Uncharacterized protein</fullName>
    </submittedName>
</protein>
<evidence type="ECO:0000313" key="1">
    <source>
        <dbReference type="EMBL" id="KAF2896290.1"/>
    </source>
</evidence>
<dbReference type="EMBL" id="VTPC01005201">
    <property type="protein sequence ID" value="KAF2896290.1"/>
    <property type="molecule type" value="Genomic_DNA"/>
</dbReference>